<dbReference type="EMBL" id="JADBGQ010000002">
    <property type="protein sequence ID" value="KAG5411937.1"/>
    <property type="molecule type" value="Genomic_DNA"/>
</dbReference>
<organism evidence="2 3">
    <name type="scientific">Brassica rapa subsp. trilocularis</name>
    <dbReference type="NCBI Taxonomy" id="1813537"/>
    <lineage>
        <taxon>Eukaryota</taxon>
        <taxon>Viridiplantae</taxon>
        <taxon>Streptophyta</taxon>
        <taxon>Embryophyta</taxon>
        <taxon>Tracheophyta</taxon>
        <taxon>Spermatophyta</taxon>
        <taxon>Magnoliopsida</taxon>
        <taxon>eudicotyledons</taxon>
        <taxon>Gunneridae</taxon>
        <taxon>Pentapetalae</taxon>
        <taxon>rosids</taxon>
        <taxon>malvids</taxon>
        <taxon>Brassicales</taxon>
        <taxon>Brassicaceae</taxon>
        <taxon>Brassiceae</taxon>
        <taxon>Brassica</taxon>
    </lineage>
</organism>
<keyword evidence="1" id="KW-1133">Transmembrane helix</keyword>
<proteinExistence type="predicted"/>
<gene>
    <name evidence="2" type="primary">A02p053010.1_BraROA</name>
    <name evidence="2" type="ORF">IGI04_008256</name>
</gene>
<evidence type="ECO:0000313" key="3">
    <source>
        <dbReference type="Proteomes" id="UP000823674"/>
    </source>
</evidence>
<accession>A0ABQ7NM50</accession>
<comment type="caution">
    <text evidence="2">The sequence shown here is derived from an EMBL/GenBank/DDBJ whole genome shotgun (WGS) entry which is preliminary data.</text>
</comment>
<keyword evidence="1" id="KW-0472">Membrane</keyword>
<protein>
    <submittedName>
        <fullName evidence="2">Uncharacterized protein</fullName>
    </submittedName>
</protein>
<dbReference type="SUPFAM" id="SSF56112">
    <property type="entry name" value="Protein kinase-like (PK-like)"/>
    <property type="match status" value="1"/>
</dbReference>
<feature type="transmembrane region" description="Helical" evidence="1">
    <location>
        <begin position="171"/>
        <end position="193"/>
    </location>
</feature>
<dbReference type="Gene3D" id="3.30.200.20">
    <property type="entry name" value="Phosphorylase Kinase, domain 1"/>
    <property type="match status" value="1"/>
</dbReference>
<name>A0ABQ7NM50_BRACM</name>
<keyword evidence="3" id="KW-1185">Reference proteome</keyword>
<evidence type="ECO:0000256" key="1">
    <source>
        <dbReference type="SAM" id="Phobius"/>
    </source>
</evidence>
<dbReference type="InterPro" id="IPR011009">
    <property type="entry name" value="Kinase-like_dom_sf"/>
</dbReference>
<keyword evidence="1" id="KW-0812">Transmembrane</keyword>
<evidence type="ECO:0000313" key="2">
    <source>
        <dbReference type="EMBL" id="KAG5411937.1"/>
    </source>
</evidence>
<reference evidence="2 3" key="1">
    <citation type="submission" date="2021-03" db="EMBL/GenBank/DDBJ databases">
        <authorList>
            <person name="King G.J."/>
            <person name="Bancroft I."/>
            <person name="Baten A."/>
            <person name="Bloomfield J."/>
            <person name="Borpatragohain P."/>
            <person name="He Z."/>
            <person name="Irish N."/>
            <person name="Irwin J."/>
            <person name="Liu K."/>
            <person name="Mauleon R.P."/>
            <person name="Moore J."/>
            <person name="Morris R."/>
            <person name="Ostergaard L."/>
            <person name="Wang B."/>
            <person name="Wells R."/>
        </authorList>
    </citation>
    <scope>NUCLEOTIDE SEQUENCE [LARGE SCALE GENOMIC DNA]</scope>
    <source>
        <strain evidence="2">R-o-18</strain>
        <tissue evidence="2">Leaf</tissue>
    </source>
</reference>
<sequence>MAPVQNDGKEVVVEHLRQLCVFKVANETGKPWVTSRLTPHKPSTSTVSSLLYHPGQEYFPGDRDGWEKSLRGSLEGLKGKASVTGRRMKNFVVGETSWTSFQTLYGYCKDYELLDMKWVVMCSPTCMVAYTPGRFYDPVDTTNEPSSCLLPRGNEARSVAQGDRKIGVPKALIFAAVLAAVGVLFIIFSVIFLEEEENMKRTYNEERNLEGKLRIEDIILLLYISTNYMRYDFTTLQDATSQFSIDNKLGEGGLGAVYKVYLRRREEGADGRR</sequence>
<dbReference type="Proteomes" id="UP000823674">
    <property type="component" value="Chromosome A02"/>
</dbReference>